<reference evidence="2" key="1">
    <citation type="submission" date="2020-10" db="EMBL/GenBank/DDBJ databases">
        <title>Fervidococcus fontis strain 3639Fd - the first crenarchaeon capable of growth on lipids.</title>
        <authorList>
            <person name="Kochetkova T.V."/>
            <person name="Elcheninov A.G."/>
            <person name="Toschakov S.V."/>
            <person name="Kublanov I.V."/>
        </authorList>
    </citation>
    <scope>NUCLEOTIDE SEQUENCE</scope>
    <source>
        <strain evidence="2">3639Fd</strain>
    </source>
</reference>
<dbReference type="AlphaFoldDB" id="A0A843AA82"/>
<organism evidence="2 3">
    <name type="scientific">Fervidicoccus fontis</name>
    <dbReference type="NCBI Taxonomy" id="683846"/>
    <lineage>
        <taxon>Archaea</taxon>
        <taxon>Thermoproteota</taxon>
        <taxon>Thermoprotei</taxon>
        <taxon>Fervidicoccales</taxon>
        <taxon>Fervidicoccaceae</taxon>
        <taxon>Fervidicoccus</taxon>
    </lineage>
</organism>
<keyword evidence="1" id="KW-1133">Transmembrane helix</keyword>
<gene>
    <name evidence="2" type="ORF">IOK49_02630</name>
</gene>
<evidence type="ECO:0000256" key="1">
    <source>
        <dbReference type="SAM" id="Phobius"/>
    </source>
</evidence>
<evidence type="ECO:0000313" key="2">
    <source>
        <dbReference type="EMBL" id="MBE9390974.1"/>
    </source>
</evidence>
<keyword evidence="1" id="KW-0812">Transmembrane</keyword>
<feature type="transmembrane region" description="Helical" evidence="1">
    <location>
        <begin position="28"/>
        <end position="58"/>
    </location>
</feature>
<keyword evidence="1" id="KW-0472">Membrane</keyword>
<dbReference type="RefSeq" id="WP_193803490.1">
    <property type="nucleotide sequence ID" value="NZ_DSFH01000055.1"/>
</dbReference>
<comment type="caution">
    <text evidence="2">The sequence shown here is derived from an EMBL/GenBank/DDBJ whole genome shotgun (WGS) entry which is preliminary data.</text>
</comment>
<dbReference type="EMBL" id="JADEZV010000001">
    <property type="protein sequence ID" value="MBE9390974.1"/>
    <property type="molecule type" value="Genomic_DNA"/>
</dbReference>
<sequence length="89" mass="10180">MTWLSGIIVFITEGQKDKRLKFHSLQSIFLGILGTIIDLVFFFIPFLGPFLLFLVWLYGMYIAFKAYSGVDVKVPVLGDYAAKYSEYTP</sequence>
<dbReference type="Proteomes" id="UP000652307">
    <property type="component" value="Unassembled WGS sequence"/>
</dbReference>
<protein>
    <recommendedName>
        <fullName evidence="4">DUF4870 domain-containing protein</fullName>
    </recommendedName>
</protein>
<proteinExistence type="predicted"/>
<accession>A0A843AA82</accession>
<evidence type="ECO:0008006" key="4">
    <source>
        <dbReference type="Google" id="ProtNLM"/>
    </source>
</evidence>
<name>A0A843AA82_9CREN</name>
<evidence type="ECO:0000313" key="3">
    <source>
        <dbReference type="Proteomes" id="UP000652307"/>
    </source>
</evidence>